<accession>A0A8J3BG59</accession>
<proteinExistence type="predicted"/>
<evidence type="ECO:0000313" key="4">
    <source>
        <dbReference type="Proteomes" id="UP000637720"/>
    </source>
</evidence>
<comment type="caution">
    <text evidence="3">The sequence shown here is derived from an EMBL/GenBank/DDBJ whole genome shotgun (WGS) entry which is preliminary data.</text>
</comment>
<organism evidence="3 4">
    <name type="scientific">Calditerricola satsumensis</name>
    <dbReference type="NCBI Taxonomy" id="373054"/>
    <lineage>
        <taxon>Bacteria</taxon>
        <taxon>Bacillati</taxon>
        <taxon>Bacillota</taxon>
        <taxon>Bacilli</taxon>
        <taxon>Bacillales</taxon>
        <taxon>Bacillaceae</taxon>
        <taxon>Calditerricola</taxon>
    </lineage>
</organism>
<dbReference type="InterPro" id="IPR010154">
    <property type="entry name" value="CRISPR-assoc_Cas7/Cst2/DevR"/>
</dbReference>
<dbReference type="RefSeq" id="WP_188817808.1">
    <property type="nucleotide sequence ID" value="NZ_BMOF01000045.1"/>
</dbReference>
<dbReference type="PANTHER" id="PTHR37459:SF1">
    <property type="entry name" value="CRISPR-ASSOCIATED PROTEIN CAS7_CST2_DEVR"/>
    <property type="match status" value="1"/>
</dbReference>
<keyword evidence="4" id="KW-1185">Reference proteome</keyword>
<dbReference type="NCBIfam" id="TIGR01875">
    <property type="entry name" value="cas_MJ0381"/>
    <property type="match status" value="1"/>
</dbReference>
<sequence length="315" mass="34573">MNIRSLSISGLITLDMHALNNEGAEGNHLHTRMVHITTETGELAVVNAISGDMLKHIQAEHLYHVAREKGLPLCGGCQTFDANRINADEAFFAELGKTKDLAEITNRVLERCVIDDIEGVLITRGERSVPRKSLVEFGWLVGVPERTRTEQYFHVKYDTGRRAGSGDESGANTGQNIFYRPASSGQYAVVLHVELGRVGYNDVTRTYALPADERKARAQALLESVLFTFVHPRGAQRNTQNPHILGFEGVLTTSTASVPAPTISALSSDYRREIEGIAEQLNRLYPGAVATRAFASLSEFAAHMAELIETLDVEA</sequence>
<evidence type="ECO:0000256" key="2">
    <source>
        <dbReference type="ARBA" id="ARBA00025626"/>
    </source>
</evidence>
<gene>
    <name evidence="3" type="ORF">GCM10007043_19110</name>
</gene>
<dbReference type="EMBL" id="BMOF01000045">
    <property type="protein sequence ID" value="GGK05275.1"/>
    <property type="molecule type" value="Genomic_DNA"/>
</dbReference>
<keyword evidence="1" id="KW-0051">Antiviral defense</keyword>
<dbReference type="PANTHER" id="PTHR37459">
    <property type="match status" value="1"/>
</dbReference>
<dbReference type="InterPro" id="IPR052681">
    <property type="entry name" value="CRISPR-Cas7/Cst2/DevR"/>
</dbReference>
<evidence type="ECO:0000313" key="3">
    <source>
        <dbReference type="EMBL" id="GGK05275.1"/>
    </source>
</evidence>
<reference evidence="3" key="1">
    <citation type="journal article" date="2014" name="Int. J. Syst. Evol. Microbiol.">
        <title>Complete genome sequence of Corynebacterium casei LMG S-19264T (=DSM 44701T), isolated from a smear-ripened cheese.</title>
        <authorList>
            <consortium name="US DOE Joint Genome Institute (JGI-PGF)"/>
            <person name="Walter F."/>
            <person name="Albersmeier A."/>
            <person name="Kalinowski J."/>
            <person name="Ruckert C."/>
        </authorList>
    </citation>
    <scope>NUCLEOTIDE SEQUENCE</scope>
    <source>
        <strain evidence="3">JCM 14719</strain>
    </source>
</reference>
<protein>
    <submittedName>
        <fullName evidence="3">CRISPR-associated protein DevR</fullName>
    </submittedName>
</protein>
<comment type="function">
    <text evidence="2">CRISPR (clustered regularly interspaced short palindromic repeat) is an adaptive immune system that provides protection against mobile genetic elements (viruses, transposable elements and conjugative plasmids). CRISPR clusters contain spacers, sequences complementary to antecedent mobile elements, and target invading nucleic acids. CRISPR clusters are transcribed and processed into CRISPR RNA (crRNA).</text>
</comment>
<dbReference type="GO" id="GO:0051607">
    <property type="term" value="P:defense response to virus"/>
    <property type="evidence" value="ECO:0007669"/>
    <property type="project" value="UniProtKB-KW"/>
</dbReference>
<evidence type="ECO:0000256" key="1">
    <source>
        <dbReference type="ARBA" id="ARBA00023118"/>
    </source>
</evidence>
<reference evidence="3" key="2">
    <citation type="submission" date="2020-09" db="EMBL/GenBank/DDBJ databases">
        <authorList>
            <person name="Sun Q."/>
            <person name="Ohkuma M."/>
        </authorList>
    </citation>
    <scope>NUCLEOTIDE SEQUENCE</scope>
    <source>
        <strain evidence="3">JCM 14719</strain>
    </source>
</reference>
<dbReference type="AlphaFoldDB" id="A0A8J3BG59"/>
<dbReference type="Pfam" id="PF01905">
    <property type="entry name" value="DevR"/>
    <property type="match status" value="1"/>
</dbReference>
<name>A0A8J3BG59_9BACI</name>
<dbReference type="Proteomes" id="UP000637720">
    <property type="component" value="Unassembled WGS sequence"/>
</dbReference>